<reference evidence="1" key="1">
    <citation type="submission" date="2022-08" db="EMBL/GenBank/DDBJ databases">
        <title>Genome Sequence of Fusarium decemcellulare.</title>
        <authorList>
            <person name="Buettner E."/>
        </authorList>
    </citation>
    <scope>NUCLEOTIDE SEQUENCE</scope>
    <source>
        <strain evidence="1">Babe19</strain>
    </source>
</reference>
<organism evidence="1 2">
    <name type="scientific">Fusarium decemcellulare</name>
    <dbReference type="NCBI Taxonomy" id="57161"/>
    <lineage>
        <taxon>Eukaryota</taxon>
        <taxon>Fungi</taxon>
        <taxon>Dikarya</taxon>
        <taxon>Ascomycota</taxon>
        <taxon>Pezizomycotina</taxon>
        <taxon>Sordariomycetes</taxon>
        <taxon>Hypocreomycetidae</taxon>
        <taxon>Hypocreales</taxon>
        <taxon>Nectriaceae</taxon>
        <taxon>Fusarium</taxon>
        <taxon>Fusarium decemcellulare species complex</taxon>
    </lineage>
</organism>
<dbReference type="EMBL" id="JANRMS010000576">
    <property type="protein sequence ID" value="KAJ3537492.1"/>
    <property type="molecule type" value="Genomic_DNA"/>
</dbReference>
<dbReference type="Proteomes" id="UP001148629">
    <property type="component" value="Unassembled WGS sequence"/>
</dbReference>
<protein>
    <submittedName>
        <fullName evidence="1">Uncharacterized protein</fullName>
    </submittedName>
</protein>
<evidence type="ECO:0000313" key="1">
    <source>
        <dbReference type="EMBL" id="KAJ3537492.1"/>
    </source>
</evidence>
<name>A0ACC1SDK1_9HYPO</name>
<comment type="caution">
    <text evidence="1">The sequence shown here is derived from an EMBL/GenBank/DDBJ whole genome shotgun (WGS) entry which is preliminary data.</text>
</comment>
<accession>A0ACC1SDK1</accession>
<keyword evidence="2" id="KW-1185">Reference proteome</keyword>
<sequence length="357" mass="38815">MAVRDSYYPVVISFLVVDGFAVGLRFWARGIKKAIGYDDVTMAFSLVGFIVFCAMELEAVRYGIGATTLEDGFDMIKAAMFFTIAQIVYILTTGISKLGVALVLFRLASGADMKAVRLILIITMFIVSIWSLVTALIYALQCRPLSVAWGVGKGTCISTNVLGNSGIALSIMDMTMSWFYALLPVHMLYKTQLRLKLKISILILLGLGALSSIATIIRLKFVISVAKLSATGGLANPDVISQTLEGTLYSIIEIGLSILAASLTALRPLLKKMPCFSDISSGGHSNSRAFGSINTFGNDPHHKGPAYRLDDRHVSDADSQENIIPSRPSNIQKRTDINLSYSARDPKKAKARDGENW</sequence>
<proteinExistence type="predicted"/>
<evidence type="ECO:0000313" key="2">
    <source>
        <dbReference type="Proteomes" id="UP001148629"/>
    </source>
</evidence>
<gene>
    <name evidence="1" type="ORF">NM208_g6292</name>
</gene>